<proteinExistence type="predicted"/>
<sequence>MTPWNHVRTPMLTLGKYMYQLLPAALFYNMHNTTTLHDIFALNRHARTSRNSSNGQGCPSMSAPSYGLCSLQQVQESMYRWCATTTRHLLRTVRDCGSGLDGFVSTPFVEVYPVSSVCAQTEEKVAQSELFAHWGYPHTVLIDNGVQFTSRT</sequence>
<evidence type="ECO:0000313" key="1">
    <source>
        <dbReference type="EMBL" id="KAJ8884168.1"/>
    </source>
</evidence>
<dbReference type="Proteomes" id="UP001159363">
    <property type="component" value="Chromosome 4"/>
</dbReference>
<name>A0ABQ9HJQ9_9NEOP</name>
<keyword evidence="2" id="KW-1185">Reference proteome</keyword>
<comment type="caution">
    <text evidence="1">The sequence shown here is derived from an EMBL/GenBank/DDBJ whole genome shotgun (WGS) entry which is preliminary data.</text>
</comment>
<protein>
    <recommendedName>
        <fullName evidence="3">Integrase catalytic domain-containing protein</fullName>
    </recommendedName>
</protein>
<evidence type="ECO:0008006" key="3">
    <source>
        <dbReference type="Google" id="ProtNLM"/>
    </source>
</evidence>
<accession>A0ABQ9HJQ9</accession>
<reference evidence="1 2" key="1">
    <citation type="submission" date="2023-02" db="EMBL/GenBank/DDBJ databases">
        <title>LHISI_Scaffold_Assembly.</title>
        <authorList>
            <person name="Stuart O.P."/>
            <person name="Cleave R."/>
            <person name="Magrath M.J.L."/>
            <person name="Mikheyev A.S."/>
        </authorList>
    </citation>
    <scope>NUCLEOTIDE SEQUENCE [LARGE SCALE GENOMIC DNA]</scope>
    <source>
        <strain evidence="1">Daus_M_001</strain>
        <tissue evidence="1">Leg muscle</tissue>
    </source>
</reference>
<feature type="non-terminal residue" evidence="1">
    <location>
        <position position="152"/>
    </location>
</feature>
<evidence type="ECO:0000313" key="2">
    <source>
        <dbReference type="Proteomes" id="UP001159363"/>
    </source>
</evidence>
<dbReference type="EMBL" id="JARBHB010000005">
    <property type="protein sequence ID" value="KAJ8884168.1"/>
    <property type="molecule type" value="Genomic_DNA"/>
</dbReference>
<gene>
    <name evidence="1" type="ORF">PR048_016025</name>
</gene>
<organism evidence="1 2">
    <name type="scientific">Dryococelus australis</name>
    <dbReference type="NCBI Taxonomy" id="614101"/>
    <lineage>
        <taxon>Eukaryota</taxon>
        <taxon>Metazoa</taxon>
        <taxon>Ecdysozoa</taxon>
        <taxon>Arthropoda</taxon>
        <taxon>Hexapoda</taxon>
        <taxon>Insecta</taxon>
        <taxon>Pterygota</taxon>
        <taxon>Neoptera</taxon>
        <taxon>Polyneoptera</taxon>
        <taxon>Phasmatodea</taxon>
        <taxon>Verophasmatodea</taxon>
        <taxon>Anareolatae</taxon>
        <taxon>Phasmatidae</taxon>
        <taxon>Eurycanthinae</taxon>
        <taxon>Dryococelus</taxon>
    </lineage>
</organism>